<feature type="binding site" evidence="7">
    <location>
        <position position="136"/>
    </location>
    <ligand>
        <name>Fe cation</name>
        <dbReference type="ChEBI" id="CHEBI:24875"/>
    </ligand>
</feature>
<accession>A0A1B8U6R6</accession>
<dbReference type="Gene3D" id="1.10.800.10">
    <property type="entry name" value="Aromatic amino acid hydroxylase"/>
    <property type="match status" value="1"/>
</dbReference>
<keyword evidence="3 7" id="KW-0479">Metal-binding</keyword>
<evidence type="ECO:0000259" key="8">
    <source>
        <dbReference type="PROSITE" id="PS51410"/>
    </source>
</evidence>
<dbReference type="RefSeq" id="WP_068356513.1">
    <property type="nucleotide sequence ID" value="NZ_CP019337.1"/>
</dbReference>
<dbReference type="AlphaFoldDB" id="A0A1B8U6R6"/>
<dbReference type="PANTHER" id="PTHR11473">
    <property type="entry name" value="AROMATIC AMINO ACID HYDROXYLASE"/>
    <property type="match status" value="1"/>
</dbReference>
<dbReference type="Pfam" id="PF00351">
    <property type="entry name" value="Biopterin_H"/>
    <property type="match status" value="2"/>
</dbReference>
<gene>
    <name evidence="9" type="ORF">LPB301_01740</name>
</gene>
<keyword evidence="6 9" id="KW-0503">Monooxygenase</keyword>
<name>A0A1B8U6R6_9FLAO</name>
<evidence type="ECO:0000256" key="7">
    <source>
        <dbReference type="PIRSR" id="PIRSR601273-2"/>
    </source>
</evidence>
<dbReference type="OrthoDB" id="9780502at2"/>
<dbReference type="GO" id="GO:0016714">
    <property type="term" value="F:oxidoreductase activity, acting on paired donors, with incorporation or reduction of molecular oxygen, reduced pteridine as one donor, and incorporation of one atom of oxygen"/>
    <property type="evidence" value="ECO:0007669"/>
    <property type="project" value="InterPro"/>
</dbReference>
<dbReference type="InterPro" id="IPR036951">
    <property type="entry name" value="ArAA_hydroxylase_sf"/>
</dbReference>
<dbReference type="PROSITE" id="PS51410">
    <property type="entry name" value="BH4_AAA_HYDROXYL_2"/>
    <property type="match status" value="1"/>
</dbReference>
<proteinExistence type="inferred from homology"/>
<comment type="cofactor">
    <cofactor evidence="1 7">
        <name>Fe(2+)</name>
        <dbReference type="ChEBI" id="CHEBI:29033"/>
    </cofactor>
</comment>
<dbReference type="EMBL" id="LSFL01000004">
    <property type="protein sequence ID" value="OBY67540.1"/>
    <property type="molecule type" value="Genomic_DNA"/>
</dbReference>
<protein>
    <submittedName>
        <fullName evidence="9">Phenylalanine 4-monooxygenase</fullName>
    </submittedName>
</protein>
<dbReference type="GO" id="GO:0009072">
    <property type="term" value="P:aromatic amino acid metabolic process"/>
    <property type="evidence" value="ECO:0007669"/>
    <property type="project" value="InterPro"/>
</dbReference>
<evidence type="ECO:0000256" key="2">
    <source>
        <dbReference type="ARBA" id="ARBA00009712"/>
    </source>
</evidence>
<dbReference type="SUPFAM" id="SSF56534">
    <property type="entry name" value="Aromatic aminoacid monoxygenases, catalytic and oligomerization domains"/>
    <property type="match status" value="1"/>
</dbReference>
<evidence type="ECO:0000256" key="1">
    <source>
        <dbReference type="ARBA" id="ARBA00001954"/>
    </source>
</evidence>
<feature type="binding site" evidence="7">
    <location>
        <position position="131"/>
    </location>
    <ligand>
        <name>Fe cation</name>
        <dbReference type="ChEBI" id="CHEBI:24875"/>
    </ligand>
</feature>
<keyword evidence="10" id="KW-1185">Reference proteome</keyword>
<comment type="caution">
    <text evidence="9">The sequence shown here is derived from an EMBL/GenBank/DDBJ whole genome shotgun (WGS) entry which is preliminary data.</text>
</comment>
<keyword evidence="4" id="KW-0560">Oxidoreductase</keyword>
<evidence type="ECO:0000256" key="6">
    <source>
        <dbReference type="ARBA" id="ARBA00023033"/>
    </source>
</evidence>
<evidence type="ECO:0000256" key="4">
    <source>
        <dbReference type="ARBA" id="ARBA00023002"/>
    </source>
</evidence>
<dbReference type="InterPro" id="IPR001273">
    <property type="entry name" value="ArAA_hydroxylase"/>
</dbReference>
<evidence type="ECO:0000256" key="5">
    <source>
        <dbReference type="ARBA" id="ARBA00023004"/>
    </source>
</evidence>
<dbReference type="KEGG" id="prn:BW723_07750"/>
<dbReference type="STRING" id="996801.BW723_07750"/>
<evidence type="ECO:0000313" key="9">
    <source>
        <dbReference type="EMBL" id="OBY67540.1"/>
    </source>
</evidence>
<dbReference type="Proteomes" id="UP000092612">
    <property type="component" value="Unassembled WGS sequence"/>
</dbReference>
<evidence type="ECO:0000256" key="3">
    <source>
        <dbReference type="ARBA" id="ARBA00022723"/>
    </source>
</evidence>
<dbReference type="InterPro" id="IPR036329">
    <property type="entry name" value="Aro-AA_hydroxylase_C_sf"/>
</dbReference>
<dbReference type="GO" id="GO:0005506">
    <property type="term" value="F:iron ion binding"/>
    <property type="evidence" value="ECO:0007669"/>
    <property type="project" value="InterPro"/>
</dbReference>
<evidence type="ECO:0000313" key="10">
    <source>
        <dbReference type="Proteomes" id="UP000092612"/>
    </source>
</evidence>
<keyword evidence="5 7" id="KW-0408">Iron</keyword>
<sequence length="581" mass="65663">MKTPLEFNEVTQKLPKHLHKFIVKQPYDAYTAQNQAVWRYVMRMNIDYLSKVAHKSYIPGLQKTGISSENIPRMEGMNRILKEIGWAAVSVDGFIPPNAFMEFQAYNVLVIASDMRTINHIEYTPAPDIIHEAAGHAPIIANPEYAEYLRRFGEIGSKAISSAKDYEMYEAIRLLSILKEDPNSTDLQVKEAQEKVEELQNNMGELSEMAQIRNLHWWTVEYGLIGSLDDPKIYGAGLLSSIGESAWCMQNEVKKLPYSIEAATKNFDITKPQPQLFVTPDFAYLSLVLDEFANTMALRNGGLNGIKKLINSKNIGTIELTTGIQISGIFDDVIQFKNNKVAYFQTIGKTALANRDKELIGHGATKHANGFGSPIGKLKGINLPIEDMSPRDLKAYGIYEGEFMTLEFESGVVVKGKAITGTRDLRGKILIITFTDCTVTYKEKILFKPEWGLYDMAVGKEVISAYAGPADVNSFENSTKVSEVKTHKIKYSEKENALYFLYDQVKEMREDNSVSELKITEIFNQLKTKFSKDWLLNLELYELALQNNYKIKSKILATLHELKCNKSYTRLIENGLALCQN</sequence>
<feature type="domain" description="Biopterin-dependent aromatic amino acid hydroxylase family profile" evidence="8">
    <location>
        <begin position="1"/>
        <end position="342"/>
    </location>
</feature>
<reference evidence="10" key="1">
    <citation type="submission" date="2016-02" db="EMBL/GenBank/DDBJ databases">
        <title>Paenibacillus sp. LPB0068, isolated from Crassostrea gigas.</title>
        <authorList>
            <person name="Shin S.-K."/>
            <person name="Yi H."/>
        </authorList>
    </citation>
    <scope>NUCLEOTIDE SEQUENCE [LARGE SCALE GENOMIC DNA]</scope>
    <source>
        <strain evidence="10">KCTC 23969</strain>
    </source>
</reference>
<feature type="binding site" evidence="7">
    <location>
        <position position="221"/>
    </location>
    <ligand>
        <name>Fe cation</name>
        <dbReference type="ChEBI" id="CHEBI:24875"/>
    </ligand>
</feature>
<comment type="similarity">
    <text evidence="2">Belongs to the biopterin-dependent aromatic amino acid hydroxylase family.</text>
</comment>
<dbReference type="PANTHER" id="PTHR11473:SF24">
    <property type="entry name" value="PHENYLALANINE-4-HYDROXYLASE"/>
    <property type="match status" value="1"/>
</dbReference>
<dbReference type="NCBIfam" id="NF010657">
    <property type="entry name" value="PRK14056.1"/>
    <property type="match status" value="1"/>
</dbReference>
<dbReference type="InterPro" id="IPR019774">
    <property type="entry name" value="Aromatic-AA_hydroxylase_C"/>
</dbReference>
<organism evidence="9 10">
    <name type="scientific">Polaribacter reichenbachii</name>
    <dbReference type="NCBI Taxonomy" id="996801"/>
    <lineage>
        <taxon>Bacteria</taxon>
        <taxon>Pseudomonadati</taxon>
        <taxon>Bacteroidota</taxon>
        <taxon>Flavobacteriia</taxon>
        <taxon>Flavobacteriales</taxon>
        <taxon>Flavobacteriaceae</taxon>
    </lineage>
</organism>